<dbReference type="KEGG" id="pbi:103067206"/>
<keyword evidence="9" id="KW-0297">G-protein coupled receptor</keyword>
<dbReference type="RefSeq" id="XP_007443491.1">
    <property type="nucleotide sequence ID" value="XM_007443429.1"/>
</dbReference>
<evidence type="ECO:0000256" key="2">
    <source>
        <dbReference type="ARBA" id="ARBA00022475"/>
    </source>
</evidence>
<proteinExistence type="inferred from homology"/>
<dbReference type="GO" id="GO:0005886">
    <property type="term" value="C:plasma membrane"/>
    <property type="evidence" value="ECO:0007669"/>
    <property type="project" value="UniProtKB-SubCell"/>
</dbReference>
<keyword evidence="12" id="KW-1185">Reference proteome</keyword>
<dbReference type="GeneID" id="103067206"/>
<dbReference type="AlphaFoldDB" id="A0A9F2WK89"/>
<dbReference type="Proteomes" id="UP000695026">
    <property type="component" value="Unplaced"/>
</dbReference>
<evidence type="ECO:0000313" key="12">
    <source>
        <dbReference type="Proteomes" id="UP000695026"/>
    </source>
</evidence>
<evidence type="ECO:0000256" key="4">
    <source>
        <dbReference type="ARBA" id="ARBA00022692"/>
    </source>
</evidence>
<dbReference type="OrthoDB" id="9975554at2759"/>
<evidence type="ECO:0000256" key="8">
    <source>
        <dbReference type="ARBA" id="ARBA00023224"/>
    </source>
</evidence>
<dbReference type="Pfam" id="PF13853">
    <property type="entry name" value="7tm_4"/>
    <property type="match status" value="1"/>
</dbReference>
<organism evidence="12 13">
    <name type="scientific">Python bivittatus</name>
    <name type="common">Burmese python</name>
    <name type="synonym">Python molurus bivittatus</name>
    <dbReference type="NCBI Taxonomy" id="176946"/>
    <lineage>
        <taxon>Eukaryota</taxon>
        <taxon>Metazoa</taxon>
        <taxon>Chordata</taxon>
        <taxon>Craniata</taxon>
        <taxon>Vertebrata</taxon>
        <taxon>Euteleostomi</taxon>
        <taxon>Lepidosauria</taxon>
        <taxon>Squamata</taxon>
        <taxon>Bifurcata</taxon>
        <taxon>Unidentata</taxon>
        <taxon>Episquamata</taxon>
        <taxon>Toxicofera</taxon>
        <taxon>Serpentes</taxon>
        <taxon>Henophidia</taxon>
        <taxon>Pythonidae</taxon>
        <taxon>Python</taxon>
    </lineage>
</organism>
<keyword evidence="9" id="KW-0675">Receptor</keyword>
<dbReference type="InterPro" id="IPR017452">
    <property type="entry name" value="GPCR_Rhodpsn_7TM"/>
</dbReference>
<keyword evidence="5 10" id="KW-0552">Olfaction</keyword>
<dbReference type="SUPFAM" id="SSF81321">
    <property type="entry name" value="Family A G protein-coupled receptor-like"/>
    <property type="match status" value="1"/>
</dbReference>
<dbReference type="PANTHER" id="PTHR26453">
    <property type="entry name" value="OLFACTORY RECEPTOR"/>
    <property type="match status" value="1"/>
</dbReference>
<keyword evidence="7 10" id="KW-0472">Membrane</keyword>
<feature type="transmembrane region" description="Helical" evidence="10">
    <location>
        <begin position="99"/>
        <end position="120"/>
    </location>
</feature>
<dbReference type="PROSITE" id="PS50262">
    <property type="entry name" value="G_PROTEIN_RECEP_F1_2"/>
    <property type="match status" value="1"/>
</dbReference>
<evidence type="ECO:0000313" key="13">
    <source>
        <dbReference type="RefSeq" id="XP_007443491.1"/>
    </source>
</evidence>
<dbReference type="PRINTS" id="PR00245">
    <property type="entry name" value="OLFACTORYR"/>
</dbReference>
<dbReference type="GO" id="GO:0004930">
    <property type="term" value="F:G protein-coupled receptor activity"/>
    <property type="evidence" value="ECO:0007669"/>
    <property type="project" value="UniProtKB-KW"/>
</dbReference>
<dbReference type="PRINTS" id="PR00237">
    <property type="entry name" value="GPCRRHODOPSN"/>
</dbReference>
<feature type="transmembrane region" description="Helical" evidence="10">
    <location>
        <begin position="272"/>
        <end position="292"/>
    </location>
</feature>
<evidence type="ECO:0000256" key="3">
    <source>
        <dbReference type="ARBA" id="ARBA00022606"/>
    </source>
</evidence>
<dbReference type="GO" id="GO:0004984">
    <property type="term" value="F:olfactory receptor activity"/>
    <property type="evidence" value="ECO:0007669"/>
    <property type="project" value="InterPro"/>
</dbReference>
<evidence type="ECO:0000256" key="9">
    <source>
        <dbReference type="RuleBase" id="RU000688"/>
    </source>
</evidence>
<comment type="similarity">
    <text evidence="9">Belongs to the G-protein coupled receptor 1 family.</text>
</comment>
<dbReference type="InterPro" id="IPR000725">
    <property type="entry name" value="Olfact_rcpt"/>
</dbReference>
<dbReference type="OMA" id="MECFILI"/>
<keyword evidence="8 9" id="KW-0807">Transducer</keyword>
<dbReference type="FunFam" id="1.20.1070.10:FF:000001">
    <property type="entry name" value="Olfactory receptor"/>
    <property type="match status" value="1"/>
</dbReference>
<gene>
    <name evidence="13" type="primary">LOC103067206</name>
</gene>
<evidence type="ECO:0000256" key="7">
    <source>
        <dbReference type="ARBA" id="ARBA00023136"/>
    </source>
</evidence>
<keyword evidence="4 9" id="KW-0812">Transmembrane</keyword>
<keyword evidence="3 10" id="KW-0716">Sensory transduction</keyword>
<dbReference type="Gene3D" id="1.20.1070.10">
    <property type="entry name" value="Rhodopsin 7-helix transmembrane proteins"/>
    <property type="match status" value="1"/>
</dbReference>
<keyword evidence="6 10" id="KW-1133">Transmembrane helix</keyword>
<dbReference type="InterPro" id="IPR000276">
    <property type="entry name" value="GPCR_Rhodpsn"/>
</dbReference>
<evidence type="ECO:0000256" key="1">
    <source>
        <dbReference type="ARBA" id="ARBA00004651"/>
    </source>
</evidence>
<sequence>MSCCNQTMISEFVLLGFSNLGQLQIILFIVFLVIYLASVMGNLLIILLISLDTALRSPMYFFLQNLSLAEVGFITTIVPKLLVNLLSERKSISLLGCQAQIYFVFFFGGMECSVLIVMAYDRFVAICNPLRYVVIMNRKLCLLLVMGVWASGFPVATIQSTWLLSFPFCGSNAISHFFCDAPPILMLACADTSRFEQFSIIGTFIILLCPFTLILVSYIHIISTILRMPSIAGRRKAFSTCSLHIIVVTLFYGSASLTHFQPKTSYTFGNKHFLSLSYVIFTPMLNPFIYSLRNKEVKGAFSRLLGKKIC</sequence>
<dbReference type="PROSITE" id="PS00237">
    <property type="entry name" value="G_PROTEIN_RECEP_F1_1"/>
    <property type="match status" value="1"/>
</dbReference>
<reference evidence="13" key="1">
    <citation type="submission" date="2025-08" db="UniProtKB">
        <authorList>
            <consortium name="RefSeq"/>
        </authorList>
    </citation>
    <scope>IDENTIFICATION</scope>
    <source>
        <tissue evidence="13">Liver</tissue>
    </source>
</reference>
<accession>A0A9F2WK89</accession>
<feature type="transmembrane region" description="Helical" evidence="10">
    <location>
        <begin position="61"/>
        <end position="79"/>
    </location>
</feature>
<feature type="domain" description="G-protein coupled receptors family 1 profile" evidence="11">
    <location>
        <begin position="41"/>
        <end position="290"/>
    </location>
</feature>
<evidence type="ECO:0000256" key="5">
    <source>
        <dbReference type="ARBA" id="ARBA00022725"/>
    </source>
</evidence>
<feature type="transmembrane region" description="Helical" evidence="10">
    <location>
        <begin position="140"/>
        <end position="158"/>
    </location>
</feature>
<evidence type="ECO:0000256" key="10">
    <source>
        <dbReference type="RuleBase" id="RU363047"/>
    </source>
</evidence>
<feature type="transmembrane region" description="Helical" evidence="10">
    <location>
        <begin position="238"/>
        <end position="260"/>
    </location>
</feature>
<feature type="transmembrane region" description="Helical" evidence="10">
    <location>
        <begin position="25"/>
        <end position="49"/>
    </location>
</feature>
<feature type="transmembrane region" description="Helical" evidence="10">
    <location>
        <begin position="200"/>
        <end position="226"/>
    </location>
</feature>
<protein>
    <recommendedName>
        <fullName evidence="10">Olfactory receptor</fullName>
    </recommendedName>
</protein>
<evidence type="ECO:0000259" key="11">
    <source>
        <dbReference type="PROSITE" id="PS50262"/>
    </source>
</evidence>
<keyword evidence="2 10" id="KW-1003">Cell membrane</keyword>
<evidence type="ECO:0000256" key="6">
    <source>
        <dbReference type="ARBA" id="ARBA00022989"/>
    </source>
</evidence>
<comment type="subcellular location">
    <subcellularLocation>
        <location evidence="1 10">Cell membrane</location>
        <topology evidence="1 10">Multi-pass membrane protein</topology>
    </subcellularLocation>
</comment>
<name>A0A9F2WK89_PYTBI</name>
<dbReference type="CDD" id="cd15225">
    <property type="entry name" value="7tmA_OR10A-like"/>
    <property type="match status" value="1"/>
</dbReference>